<organism evidence="1 2">
    <name type="scientific">Pluteus cervinus</name>
    <dbReference type="NCBI Taxonomy" id="181527"/>
    <lineage>
        <taxon>Eukaryota</taxon>
        <taxon>Fungi</taxon>
        <taxon>Dikarya</taxon>
        <taxon>Basidiomycota</taxon>
        <taxon>Agaricomycotina</taxon>
        <taxon>Agaricomycetes</taxon>
        <taxon>Agaricomycetidae</taxon>
        <taxon>Agaricales</taxon>
        <taxon>Pluteineae</taxon>
        <taxon>Pluteaceae</taxon>
        <taxon>Pluteus</taxon>
    </lineage>
</organism>
<name>A0ACD3BDX5_9AGAR</name>
<reference evidence="1 2" key="1">
    <citation type="journal article" date="2019" name="Nat. Ecol. Evol.">
        <title>Megaphylogeny resolves global patterns of mushroom evolution.</title>
        <authorList>
            <person name="Varga T."/>
            <person name="Krizsan K."/>
            <person name="Foldi C."/>
            <person name="Dima B."/>
            <person name="Sanchez-Garcia M."/>
            <person name="Sanchez-Ramirez S."/>
            <person name="Szollosi G.J."/>
            <person name="Szarkandi J.G."/>
            <person name="Papp V."/>
            <person name="Albert L."/>
            <person name="Andreopoulos W."/>
            <person name="Angelini C."/>
            <person name="Antonin V."/>
            <person name="Barry K.W."/>
            <person name="Bougher N.L."/>
            <person name="Buchanan P."/>
            <person name="Buyck B."/>
            <person name="Bense V."/>
            <person name="Catcheside P."/>
            <person name="Chovatia M."/>
            <person name="Cooper J."/>
            <person name="Damon W."/>
            <person name="Desjardin D."/>
            <person name="Finy P."/>
            <person name="Geml J."/>
            <person name="Haridas S."/>
            <person name="Hughes K."/>
            <person name="Justo A."/>
            <person name="Karasinski D."/>
            <person name="Kautmanova I."/>
            <person name="Kiss B."/>
            <person name="Kocsube S."/>
            <person name="Kotiranta H."/>
            <person name="LaButti K.M."/>
            <person name="Lechner B.E."/>
            <person name="Liimatainen K."/>
            <person name="Lipzen A."/>
            <person name="Lukacs Z."/>
            <person name="Mihaltcheva S."/>
            <person name="Morgado L.N."/>
            <person name="Niskanen T."/>
            <person name="Noordeloos M.E."/>
            <person name="Ohm R.A."/>
            <person name="Ortiz-Santana B."/>
            <person name="Ovrebo C."/>
            <person name="Racz N."/>
            <person name="Riley R."/>
            <person name="Savchenko A."/>
            <person name="Shiryaev A."/>
            <person name="Soop K."/>
            <person name="Spirin V."/>
            <person name="Szebenyi C."/>
            <person name="Tomsovsky M."/>
            <person name="Tulloss R.E."/>
            <person name="Uehling J."/>
            <person name="Grigoriev I.V."/>
            <person name="Vagvolgyi C."/>
            <person name="Papp T."/>
            <person name="Martin F.M."/>
            <person name="Miettinen O."/>
            <person name="Hibbett D.S."/>
            <person name="Nagy L.G."/>
        </authorList>
    </citation>
    <scope>NUCLEOTIDE SEQUENCE [LARGE SCALE GENOMIC DNA]</scope>
    <source>
        <strain evidence="1 2">NL-1719</strain>
    </source>
</reference>
<proteinExistence type="predicted"/>
<evidence type="ECO:0000313" key="1">
    <source>
        <dbReference type="EMBL" id="TFK75797.1"/>
    </source>
</evidence>
<dbReference type="Proteomes" id="UP000308600">
    <property type="component" value="Unassembled WGS sequence"/>
</dbReference>
<gene>
    <name evidence="1" type="ORF">BDN72DRAFT_785789</name>
</gene>
<accession>A0ACD3BDX5</accession>
<dbReference type="EMBL" id="ML208261">
    <property type="protein sequence ID" value="TFK75797.1"/>
    <property type="molecule type" value="Genomic_DNA"/>
</dbReference>
<keyword evidence="2" id="KW-1185">Reference proteome</keyword>
<evidence type="ECO:0000313" key="2">
    <source>
        <dbReference type="Proteomes" id="UP000308600"/>
    </source>
</evidence>
<sequence length="765" mass="84667">MVLSSVLGFPRIGANREIKKAVEAYWADKINVEALDKAAAETKLANWNAVKAQGVDFIPSGEFSLYDHVLDHSAAFNVIPKRYVGLGLSPLDVYFALGRGRQSAGVDVPASEMKKWFDSNYHFVVPEFSEDTDFRLNYNKALLEYKEAQAAGIKTRPVILGPISFLLLGKAAKGAQAGFKPISLLPKLLVLYKTLLSELKANGVEWVQIDEPILVLDTAENLEAQFTSAYTELAPVAPKILLTTYFSRLDKNINYVAKLPISGLHIDLDRAPDQLDAVLAALKPTSIVLSLGVVSGRNIWKTDFTAAIKQGQKAIDAIGSERVIIATSSSLLHTPVTLASEKKLTAEQKDWFSFATEKAHEVAVIAASLSGSQDAAVAAALEANKVSIAKRRKFEATSDDTVRKRVAAITPDMLDRKSPFAVRKEAQAKHLNLPKFPTTTIGSFPQTKEIRQARAKLGKGELTEQEYEDFIKKEIEHVVAFQERIGLDLLVHGEPERNDMVQYFGEQLNGFVFTQNAWVQSYGSRYVRPPIIVSDVSRPGPITVKWSSYAQSVTKKPMKGMLTGPVTILNWSFPRADVSRELQSKQLALALRDEVIDLEKANIQAIQVDEPAIREGLPLRRADWDAYLKWAVDSFKLATAGVGDTLQTHSHFCYSDFDDIFPSIQRLDADVISIEASKSDMKLLTTFKQYGYSNQIGPGVYDIHSPRVPGEQEIKDRLAAMLAILPDSLLFVNPDCGLKTRGWKETEASLINVVEAARWARKTYA</sequence>
<protein>
    <submittedName>
        <fullName evidence="1">Cobalamin-independent methionine synthase</fullName>
    </submittedName>
</protein>